<evidence type="ECO:0000313" key="1">
    <source>
        <dbReference type="EMBL" id="GCE41010.1"/>
    </source>
</evidence>
<dbReference type="AlphaFoldDB" id="A0A402CBJ0"/>
<gene>
    <name evidence="1" type="ORF">Rhow_004653</name>
</gene>
<reference evidence="1 2" key="1">
    <citation type="submission" date="2018-11" db="EMBL/GenBank/DDBJ databases">
        <title>Microbial catabolism of amino acid.</title>
        <authorList>
            <person name="Hibi M."/>
            <person name="Ogawa J."/>
        </authorList>
    </citation>
    <scope>NUCLEOTIDE SEQUENCE [LARGE SCALE GENOMIC DNA]</scope>
    <source>
        <strain evidence="1 2">C31-06</strain>
    </source>
</reference>
<name>A0A402CBJ0_RHOWR</name>
<organism evidence="1 2">
    <name type="scientific">Rhodococcus wratislaviensis</name>
    <name type="common">Tsukamurella wratislaviensis</name>
    <dbReference type="NCBI Taxonomy" id="44752"/>
    <lineage>
        <taxon>Bacteria</taxon>
        <taxon>Bacillati</taxon>
        <taxon>Actinomycetota</taxon>
        <taxon>Actinomycetes</taxon>
        <taxon>Mycobacteriales</taxon>
        <taxon>Nocardiaceae</taxon>
        <taxon>Rhodococcus</taxon>
    </lineage>
</organism>
<proteinExistence type="predicted"/>
<dbReference type="Proteomes" id="UP000287519">
    <property type="component" value="Unassembled WGS sequence"/>
</dbReference>
<protein>
    <submittedName>
        <fullName evidence="1">Uncharacterized protein</fullName>
    </submittedName>
</protein>
<dbReference type="EMBL" id="BHYM01000039">
    <property type="protein sequence ID" value="GCE41010.1"/>
    <property type="molecule type" value="Genomic_DNA"/>
</dbReference>
<accession>A0A402CBJ0</accession>
<sequence length="39" mass="4616">MWREVDDGRREYAGVKLRVCWSVRAEPERRAHGRVFNGA</sequence>
<evidence type="ECO:0000313" key="2">
    <source>
        <dbReference type="Proteomes" id="UP000287519"/>
    </source>
</evidence>
<comment type="caution">
    <text evidence="1">The sequence shown here is derived from an EMBL/GenBank/DDBJ whole genome shotgun (WGS) entry which is preliminary data.</text>
</comment>
<keyword evidence="2" id="KW-1185">Reference proteome</keyword>